<dbReference type="GO" id="GO:0016747">
    <property type="term" value="F:acyltransferase activity, transferring groups other than amino-acyl groups"/>
    <property type="evidence" value="ECO:0007669"/>
    <property type="project" value="InterPro"/>
</dbReference>
<dbReference type="EMBL" id="FRAC01000007">
    <property type="protein sequence ID" value="SHJ77634.1"/>
    <property type="molecule type" value="Genomic_DNA"/>
</dbReference>
<organism evidence="2 3">
    <name type="scientific">Anaerocolumna jejuensis DSM 15929</name>
    <dbReference type="NCBI Taxonomy" id="1121322"/>
    <lineage>
        <taxon>Bacteria</taxon>
        <taxon>Bacillati</taxon>
        <taxon>Bacillota</taxon>
        <taxon>Clostridia</taxon>
        <taxon>Lachnospirales</taxon>
        <taxon>Lachnospiraceae</taxon>
        <taxon>Anaerocolumna</taxon>
    </lineage>
</organism>
<dbReference type="OrthoDB" id="62792at2"/>
<name>A0A1M6M2B3_9FIRM</name>
<dbReference type="Pfam" id="PF00583">
    <property type="entry name" value="Acetyltransf_1"/>
    <property type="match status" value="1"/>
</dbReference>
<protein>
    <recommendedName>
        <fullName evidence="1">N-acetyltransferase domain-containing protein</fullName>
    </recommendedName>
</protein>
<dbReference type="Proteomes" id="UP000184386">
    <property type="component" value="Unassembled WGS sequence"/>
</dbReference>
<gene>
    <name evidence="2" type="ORF">SAMN02745136_00812</name>
</gene>
<dbReference type="AlphaFoldDB" id="A0A1M6M2B3"/>
<accession>A0A1M6M2B3</accession>
<dbReference type="PROSITE" id="PS51186">
    <property type="entry name" value="GNAT"/>
    <property type="match status" value="1"/>
</dbReference>
<reference evidence="2 3" key="1">
    <citation type="submission" date="2016-11" db="EMBL/GenBank/DDBJ databases">
        <authorList>
            <person name="Jaros S."/>
            <person name="Januszkiewicz K."/>
            <person name="Wedrychowicz H."/>
        </authorList>
    </citation>
    <scope>NUCLEOTIDE SEQUENCE [LARGE SCALE GENOMIC DNA]</scope>
    <source>
        <strain evidence="2 3">DSM 15929</strain>
    </source>
</reference>
<sequence length="325" mass="38234">MPYEFSFYKDADFDEIEQIVLASYQWEYPIWGLSRHEFARGLHPAFTGHYHAWHHTVGVYRENGKVAACVINEGNYNGEVFFLFDSKERGEDTELLRDMLKFAKTHAAAVKEDRRTRGLNLYVPAWNTVLKEMAMHSGFHELEWGEELYILPFGKEPFDVKLPDGYTFADGNTIPDFYLSNTHRFSFGYGGDDHACEHGEQAFHNLRKMKHYRKNLDLCVLDEQKRPIAMAIIWYDENMPYCELEPLGVVWWERRKGIATAVLQEAANRVQQMFPKCIGMLGGNQPFYQRIGFEKKTFIPTYHWELEIFISWEKESYDKDYAKEV</sequence>
<evidence type="ECO:0000313" key="3">
    <source>
        <dbReference type="Proteomes" id="UP000184386"/>
    </source>
</evidence>
<dbReference type="InterPro" id="IPR000182">
    <property type="entry name" value="GNAT_dom"/>
</dbReference>
<dbReference type="Gene3D" id="3.40.630.30">
    <property type="match status" value="1"/>
</dbReference>
<proteinExistence type="predicted"/>
<keyword evidence="3" id="KW-1185">Reference proteome</keyword>
<evidence type="ECO:0000313" key="2">
    <source>
        <dbReference type="EMBL" id="SHJ77634.1"/>
    </source>
</evidence>
<dbReference type="RefSeq" id="WP_073273204.1">
    <property type="nucleotide sequence ID" value="NZ_FRAC01000007.1"/>
</dbReference>
<dbReference type="InterPro" id="IPR016181">
    <property type="entry name" value="Acyl_CoA_acyltransferase"/>
</dbReference>
<dbReference type="SUPFAM" id="SSF55729">
    <property type="entry name" value="Acyl-CoA N-acyltransferases (Nat)"/>
    <property type="match status" value="1"/>
</dbReference>
<evidence type="ECO:0000259" key="1">
    <source>
        <dbReference type="PROSITE" id="PS51186"/>
    </source>
</evidence>
<dbReference type="CDD" id="cd04301">
    <property type="entry name" value="NAT_SF"/>
    <property type="match status" value="1"/>
</dbReference>
<feature type="domain" description="N-acetyltransferase" evidence="1">
    <location>
        <begin position="172"/>
        <end position="311"/>
    </location>
</feature>
<dbReference type="STRING" id="1121322.SAMN02745136_00812"/>